<dbReference type="GO" id="GO:0008107">
    <property type="term" value="F:galactoside 2-alpha-L-fucosyltransferase activity"/>
    <property type="evidence" value="ECO:0007669"/>
    <property type="project" value="InterPro"/>
</dbReference>
<dbReference type="GO" id="GO:0032580">
    <property type="term" value="C:Golgi cisterna membrane"/>
    <property type="evidence" value="ECO:0007669"/>
    <property type="project" value="UniProtKB-SubCell"/>
</dbReference>
<dbReference type="InterPro" id="IPR004938">
    <property type="entry name" value="XG_FTase"/>
</dbReference>
<dbReference type="FunFam" id="3.40.50.11340:FF:000005">
    <property type="entry name" value="Galactoside 2-alpha-L-fucosyltransferase"/>
    <property type="match status" value="1"/>
</dbReference>
<comment type="similarity">
    <text evidence="1 7">Belongs to the glycosyltransferase 37 family.</text>
</comment>
<organism evidence="8 9">
    <name type="scientific">Senna tora</name>
    <dbReference type="NCBI Taxonomy" id="362788"/>
    <lineage>
        <taxon>Eukaryota</taxon>
        <taxon>Viridiplantae</taxon>
        <taxon>Streptophyta</taxon>
        <taxon>Embryophyta</taxon>
        <taxon>Tracheophyta</taxon>
        <taxon>Spermatophyta</taxon>
        <taxon>Magnoliopsida</taxon>
        <taxon>eudicotyledons</taxon>
        <taxon>Gunneridae</taxon>
        <taxon>Pentapetalae</taxon>
        <taxon>rosids</taxon>
        <taxon>fabids</taxon>
        <taxon>Fabales</taxon>
        <taxon>Fabaceae</taxon>
        <taxon>Caesalpinioideae</taxon>
        <taxon>Cassia clade</taxon>
        <taxon>Senna</taxon>
    </lineage>
</organism>
<comment type="caution">
    <text evidence="8">The sequence shown here is derived from an EMBL/GenBank/DDBJ whole genome shotgun (WGS) entry which is preliminary data.</text>
</comment>
<dbReference type="GO" id="GO:0071555">
    <property type="term" value="P:cell wall organization"/>
    <property type="evidence" value="ECO:0007669"/>
    <property type="project" value="UniProtKB-UniRule"/>
</dbReference>
<dbReference type="Gene3D" id="3.40.50.11340">
    <property type="match status" value="1"/>
</dbReference>
<protein>
    <recommendedName>
        <fullName evidence="7">Fucosyltransferase</fullName>
        <ecNumber evidence="7">2.4.1.-</ecNumber>
    </recommendedName>
</protein>
<proteinExistence type="inferred from homology"/>
<name>A0A834XEM0_9FABA</name>
<keyword evidence="2 7" id="KW-0328">Glycosyltransferase</keyword>
<comment type="function">
    <text evidence="7">May be involved in cell wall biosynthesis.</text>
</comment>
<sequence>MVVIGVVFPAIVMITLMYQNSIFNLFEGFSKDKVLGIGTTPHNVTTMDLGFRTRLNNTSNQKENKTFSEGITNNSTNDSTPLIKINAQNLHLDGLLASGFDEASCISRFQSYLYRKASPHKPSSYLISKLRNYEEIHRKCGPRTRSYNTTMRNLVRSKEKHHSTNTSCKYIVWTPVNGLGNRMISMAATFLYSLLTDRVLLVKFEDDMMGLFCEPFLNSTWEFPKDSPFWDPTHVETYQRMMEKEKNKSSLPLVVHLNFRHTQGDPEKFFHCDQSQKLVQKVPFLILQTDQYFVPSLFMAPSFSSDITQMFPEKDTVFHHLGRYLFHPSNQAWGLISRFYQAYMEKSDQKIGLQIRLFSPDSTPHQAVLDLLLSCALQHKLLPELDTENPVTSTRRSTTLKAVLVASLFPEYGDSLRNMYVTRPTITGEVVGVYQPSHEEHQKFHNNMHNMKAWTEMYLLSLCDELVTTSLSTFGYVAQGLGGLKPWLLYRIVGGDETQHDPPCVRDFSMEPCHHIPPKHDCEGKASTDFITTSFPFIRPCMDYSFGVKMANVSV</sequence>
<dbReference type="Proteomes" id="UP000634136">
    <property type="component" value="Unassembled WGS sequence"/>
</dbReference>
<dbReference type="GO" id="GO:0042546">
    <property type="term" value="P:cell wall biogenesis"/>
    <property type="evidence" value="ECO:0007669"/>
    <property type="project" value="InterPro"/>
</dbReference>
<dbReference type="PANTHER" id="PTHR31889:SF57">
    <property type="entry name" value="FUCOSYLTRANSFERASE"/>
    <property type="match status" value="1"/>
</dbReference>
<dbReference type="OrthoDB" id="428346at2759"/>
<evidence type="ECO:0000313" key="8">
    <source>
        <dbReference type="EMBL" id="KAF7843183.1"/>
    </source>
</evidence>
<dbReference type="Pfam" id="PF03254">
    <property type="entry name" value="XG_FTase"/>
    <property type="match status" value="1"/>
</dbReference>
<comment type="subcellular location">
    <subcellularLocation>
        <location evidence="7">Golgi apparatus</location>
        <location evidence="7">Golgi stack membrane</location>
        <topology evidence="7">Single-pass type II membrane protein</topology>
    </subcellularLocation>
</comment>
<evidence type="ECO:0000256" key="2">
    <source>
        <dbReference type="ARBA" id="ARBA00022676"/>
    </source>
</evidence>
<reference evidence="8" key="1">
    <citation type="submission" date="2020-09" db="EMBL/GenBank/DDBJ databases">
        <title>Genome-Enabled Discovery of Anthraquinone Biosynthesis in Senna tora.</title>
        <authorList>
            <person name="Kang S.-H."/>
            <person name="Pandey R.P."/>
            <person name="Lee C.-M."/>
            <person name="Sim J.-S."/>
            <person name="Jeong J.-T."/>
            <person name="Choi B.-S."/>
            <person name="Jung M."/>
            <person name="Ginzburg D."/>
            <person name="Zhao K."/>
            <person name="Won S.Y."/>
            <person name="Oh T.-J."/>
            <person name="Yu Y."/>
            <person name="Kim N.-H."/>
            <person name="Lee O.R."/>
            <person name="Lee T.-H."/>
            <person name="Bashyal P."/>
            <person name="Kim T.-S."/>
            <person name="Lee W.-H."/>
            <person name="Kawkins C."/>
            <person name="Kim C.-K."/>
            <person name="Kim J.S."/>
            <person name="Ahn B.O."/>
            <person name="Rhee S.Y."/>
            <person name="Sohng J.K."/>
        </authorList>
    </citation>
    <scope>NUCLEOTIDE SEQUENCE</scope>
    <source>
        <tissue evidence="8">Leaf</tissue>
    </source>
</reference>
<evidence type="ECO:0000313" key="9">
    <source>
        <dbReference type="Proteomes" id="UP000634136"/>
    </source>
</evidence>
<dbReference type="AlphaFoldDB" id="A0A834XEM0"/>
<gene>
    <name evidence="8" type="ORF">G2W53_000088</name>
</gene>
<dbReference type="PANTHER" id="PTHR31889">
    <property type="entry name" value="FUCOSYLTRANSFERASE 2-RELATED"/>
    <property type="match status" value="1"/>
</dbReference>
<dbReference type="GO" id="GO:0009969">
    <property type="term" value="P:xyloglucan biosynthetic process"/>
    <property type="evidence" value="ECO:0007669"/>
    <property type="project" value="TreeGrafter"/>
</dbReference>
<accession>A0A834XEM0</accession>
<keyword evidence="9" id="KW-1185">Reference proteome</keyword>
<evidence type="ECO:0000256" key="3">
    <source>
        <dbReference type="ARBA" id="ARBA00022679"/>
    </source>
</evidence>
<evidence type="ECO:0000256" key="4">
    <source>
        <dbReference type="ARBA" id="ARBA00023034"/>
    </source>
</evidence>
<evidence type="ECO:0000256" key="7">
    <source>
        <dbReference type="RuleBase" id="RU367004"/>
    </source>
</evidence>
<evidence type="ECO:0000256" key="6">
    <source>
        <dbReference type="ARBA" id="ARBA00023316"/>
    </source>
</evidence>
<evidence type="ECO:0000256" key="5">
    <source>
        <dbReference type="ARBA" id="ARBA00023180"/>
    </source>
</evidence>
<keyword evidence="3 7" id="KW-0808">Transferase</keyword>
<keyword evidence="4 7" id="KW-0333">Golgi apparatus</keyword>
<keyword evidence="5" id="KW-0325">Glycoprotein</keyword>
<evidence type="ECO:0000256" key="1">
    <source>
        <dbReference type="ARBA" id="ARBA00010481"/>
    </source>
</evidence>
<keyword evidence="6 7" id="KW-0961">Cell wall biogenesis/degradation</keyword>
<dbReference type="EC" id="2.4.1.-" evidence="7"/>
<dbReference type="EMBL" id="JAAIUW010000001">
    <property type="protein sequence ID" value="KAF7843183.1"/>
    <property type="molecule type" value="Genomic_DNA"/>
</dbReference>